<proteinExistence type="predicted"/>
<organism evidence="2 3">
    <name type="scientific">Pseudaquabacterium inlustre</name>
    <dbReference type="NCBI Taxonomy" id="2984192"/>
    <lineage>
        <taxon>Bacteria</taxon>
        <taxon>Pseudomonadati</taxon>
        <taxon>Pseudomonadota</taxon>
        <taxon>Betaproteobacteria</taxon>
        <taxon>Burkholderiales</taxon>
        <taxon>Sphaerotilaceae</taxon>
        <taxon>Pseudaquabacterium</taxon>
    </lineage>
</organism>
<dbReference type="Gene3D" id="3.30.2310.20">
    <property type="entry name" value="RelE-like"/>
    <property type="match status" value="1"/>
</dbReference>
<gene>
    <name evidence="2" type="ORF">AACH10_03265</name>
</gene>
<keyword evidence="3" id="KW-1185">Reference proteome</keyword>
<evidence type="ECO:0000313" key="2">
    <source>
        <dbReference type="EMBL" id="MEK8049250.1"/>
    </source>
</evidence>
<dbReference type="InterPro" id="IPR035093">
    <property type="entry name" value="RelE/ParE_toxin_dom_sf"/>
</dbReference>
<comment type="caution">
    <text evidence="2">The sequence shown here is derived from an EMBL/GenBank/DDBJ whole genome shotgun (WGS) entry which is preliminary data.</text>
</comment>
<protein>
    <submittedName>
        <fullName evidence="2">Type II toxin-antitoxin system RelE/ParE family toxin</fullName>
    </submittedName>
</protein>
<name>A0ABU9CDI2_9BURK</name>
<sequence>MNVWLHPAADQELIVAATYYAQNASRQLAEDFIAEFDRAVALIAGHPGLGTPWRGETRRFPLRRFPYSVIYHPVEAQLRVVAVAHQRRKPGYWAERL</sequence>
<dbReference type="RefSeq" id="WP_341408921.1">
    <property type="nucleotide sequence ID" value="NZ_JBBUTH010000001.1"/>
</dbReference>
<dbReference type="Proteomes" id="UP001365405">
    <property type="component" value="Unassembled WGS sequence"/>
</dbReference>
<evidence type="ECO:0000256" key="1">
    <source>
        <dbReference type="ARBA" id="ARBA00022649"/>
    </source>
</evidence>
<reference evidence="2 3" key="1">
    <citation type="submission" date="2024-04" db="EMBL/GenBank/DDBJ databases">
        <title>Novel species of the genus Ideonella isolated from streams.</title>
        <authorList>
            <person name="Lu H."/>
        </authorList>
    </citation>
    <scope>NUCLEOTIDE SEQUENCE [LARGE SCALE GENOMIC DNA]</scope>
    <source>
        <strain evidence="2 3">DXS22W</strain>
    </source>
</reference>
<accession>A0ABU9CDI2</accession>
<keyword evidence="1" id="KW-1277">Toxin-antitoxin system</keyword>
<evidence type="ECO:0000313" key="3">
    <source>
        <dbReference type="Proteomes" id="UP001365405"/>
    </source>
</evidence>
<dbReference type="EMBL" id="JBBUTH010000001">
    <property type="protein sequence ID" value="MEK8049250.1"/>
    <property type="molecule type" value="Genomic_DNA"/>
</dbReference>
<dbReference type="Pfam" id="PF05016">
    <property type="entry name" value="ParE_toxin"/>
    <property type="match status" value="1"/>
</dbReference>
<dbReference type="InterPro" id="IPR007712">
    <property type="entry name" value="RelE/ParE_toxin"/>
</dbReference>